<dbReference type="Gene3D" id="3.90.870.10">
    <property type="entry name" value="DHBP synthase"/>
    <property type="match status" value="2"/>
</dbReference>
<evidence type="ECO:0000256" key="4">
    <source>
        <dbReference type="ARBA" id="ARBA00022490"/>
    </source>
</evidence>
<evidence type="ECO:0000256" key="8">
    <source>
        <dbReference type="ARBA" id="ARBA00022741"/>
    </source>
</evidence>
<comment type="catalytic activity">
    <reaction evidence="11">
        <text>L-threonine + hydrogencarbonate + ATP = L-threonylcarbamoyladenylate + diphosphate + H2O</text>
        <dbReference type="Rhea" id="RHEA:36407"/>
        <dbReference type="ChEBI" id="CHEBI:15377"/>
        <dbReference type="ChEBI" id="CHEBI:17544"/>
        <dbReference type="ChEBI" id="CHEBI:30616"/>
        <dbReference type="ChEBI" id="CHEBI:33019"/>
        <dbReference type="ChEBI" id="CHEBI:57926"/>
        <dbReference type="ChEBI" id="CHEBI:73682"/>
        <dbReference type="EC" id="2.7.7.87"/>
    </reaction>
</comment>
<dbReference type="InterPro" id="IPR006070">
    <property type="entry name" value="Sua5-like_dom"/>
</dbReference>
<evidence type="ECO:0000256" key="6">
    <source>
        <dbReference type="ARBA" id="ARBA00022694"/>
    </source>
</evidence>
<evidence type="ECO:0000256" key="9">
    <source>
        <dbReference type="ARBA" id="ARBA00022840"/>
    </source>
</evidence>
<dbReference type="GO" id="GO:0006450">
    <property type="term" value="P:regulation of translational fidelity"/>
    <property type="evidence" value="ECO:0007669"/>
    <property type="project" value="TreeGrafter"/>
</dbReference>
<gene>
    <name evidence="13" type="ORF">HGG69_00440</name>
</gene>
<evidence type="ECO:0000256" key="1">
    <source>
        <dbReference type="ARBA" id="ARBA00004496"/>
    </source>
</evidence>
<keyword evidence="6" id="KW-0819">tRNA processing</keyword>
<keyword evidence="4" id="KW-0963">Cytoplasm</keyword>
<evidence type="ECO:0000313" key="14">
    <source>
        <dbReference type="Proteomes" id="UP000501060"/>
    </source>
</evidence>
<dbReference type="Proteomes" id="UP000501060">
    <property type="component" value="Chromosome"/>
</dbReference>
<dbReference type="GO" id="GO:0005524">
    <property type="term" value="F:ATP binding"/>
    <property type="evidence" value="ECO:0007669"/>
    <property type="project" value="UniProtKB-KW"/>
</dbReference>
<organism evidence="13 14">
    <name type="scientific">Mycoplasma phocoenae</name>
    <dbReference type="NCBI Taxonomy" id="754517"/>
    <lineage>
        <taxon>Bacteria</taxon>
        <taxon>Bacillati</taxon>
        <taxon>Mycoplasmatota</taxon>
        <taxon>Mollicutes</taxon>
        <taxon>Mycoplasmataceae</taxon>
        <taxon>Mycoplasma</taxon>
    </lineage>
</organism>
<proteinExistence type="inferred from homology"/>
<dbReference type="GO" id="GO:0008033">
    <property type="term" value="P:tRNA processing"/>
    <property type="evidence" value="ECO:0007669"/>
    <property type="project" value="UniProtKB-KW"/>
</dbReference>
<dbReference type="GO" id="GO:0000049">
    <property type="term" value="F:tRNA binding"/>
    <property type="evidence" value="ECO:0007669"/>
    <property type="project" value="TreeGrafter"/>
</dbReference>
<dbReference type="Pfam" id="PF01300">
    <property type="entry name" value="Sua5_yciO_yrdC"/>
    <property type="match status" value="1"/>
</dbReference>
<dbReference type="PANTHER" id="PTHR17490">
    <property type="entry name" value="SUA5"/>
    <property type="match status" value="1"/>
</dbReference>
<dbReference type="PANTHER" id="PTHR17490:SF16">
    <property type="entry name" value="THREONYLCARBAMOYL-AMP SYNTHASE"/>
    <property type="match status" value="1"/>
</dbReference>
<protein>
    <recommendedName>
        <fullName evidence="10">L-threonylcarbamoyladenylate synthase</fullName>
        <ecNumber evidence="3">2.7.7.87</ecNumber>
    </recommendedName>
    <alternativeName>
        <fullName evidence="10">L-threonylcarbamoyladenylate synthase</fullName>
    </alternativeName>
</protein>
<evidence type="ECO:0000256" key="2">
    <source>
        <dbReference type="ARBA" id="ARBA00007663"/>
    </source>
</evidence>
<dbReference type="PROSITE" id="PS51163">
    <property type="entry name" value="YRDC"/>
    <property type="match status" value="1"/>
</dbReference>
<dbReference type="AlphaFoldDB" id="A0A858U307"/>
<accession>A0A858U307</accession>
<keyword evidence="8" id="KW-0547">Nucleotide-binding</keyword>
<dbReference type="GO" id="GO:0003725">
    <property type="term" value="F:double-stranded RNA binding"/>
    <property type="evidence" value="ECO:0007669"/>
    <property type="project" value="InterPro"/>
</dbReference>
<evidence type="ECO:0000256" key="11">
    <source>
        <dbReference type="ARBA" id="ARBA00048366"/>
    </source>
</evidence>
<dbReference type="GO" id="GO:0061710">
    <property type="term" value="F:L-threonylcarbamoyladenylate synthase"/>
    <property type="evidence" value="ECO:0007669"/>
    <property type="project" value="UniProtKB-EC"/>
</dbReference>
<dbReference type="EMBL" id="CP051481">
    <property type="protein sequence ID" value="QJG66802.1"/>
    <property type="molecule type" value="Genomic_DNA"/>
</dbReference>
<dbReference type="KEGG" id="mphe:HGG69_00440"/>
<dbReference type="EC" id="2.7.7.87" evidence="3"/>
<dbReference type="RefSeq" id="WP_169604853.1">
    <property type="nucleotide sequence ID" value="NZ_CP051481.1"/>
</dbReference>
<dbReference type="InterPro" id="IPR050156">
    <property type="entry name" value="TC-AMP_synthase_SUA5"/>
</dbReference>
<keyword evidence="7" id="KW-0548">Nucleotidyltransferase</keyword>
<evidence type="ECO:0000259" key="12">
    <source>
        <dbReference type="PROSITE" id="PS51163"/>
    </source>
</evidence>
<name>A0A858U307_9MOLU</name>
<keyword evidence="9" id="KW-0067">ATP-binding</keyword>
<dbReference type="GO" id="GO:0005737">
    <property type="term" value="C:cytoplasm"/>
    <property type="evidence" value="ECO:0007669"/>
    <property type="project" value="UniProtKB-SubCell"/>
</dbReference>
<reference evidence="13 14" key="1">
    <citation type="submission" date="2020-04" db="EMBL/GenBank/DDBJ databases">
        <title>Novel Mycoplasma species detected in Phocoena phocoena (harbor porpoise) from the USA.</title>
        <authorList>
            <person name="Volokhov D.V."/>
        </authorList>
    </citation>
    <scope>NUCLEOTIDE SEQUENCE [LARGE SCALE GENOMIC DNA]</scope>
    <source>
        <strain evidence="13 14">Phocoena C-264-GEN</strain>
    </source>
</reference>
<evidence type="ECO:0000313" key="13">
    <source>
        <dbReference type="EMBL" id="QJG66802.1"/>
    </source>
</evidence>
<comment type="subcellular location">
    <subcellularLocation>
        <location evidence="1">Cytoplasm</location>
    </subcellularLocation>
</comment>
<evidence type="ECO:0000256" key="10">
    <source>
        <dbReference type="ARBA" id="ARBA00029774"/>
    </source>
</evidence>
<dbReference type="SUPFAM" id="SSF55821">
    <property type="entry name" value="YrdC/RibB"/>
    <property type="match status" value="1"/>
</dbReference>
<feature type="domain" description="YrdC-like" evidence="12">
    <location>
        <begin position="1"/>
        <end position="160"/>
    </location>
</feature>
<keyword evidence="5" id="KW-0808">Transferase</keyword>
<sequence length="164" mass="18733">MMKNKFENIHVFTTDTVLGMGCSIKDKKSLELIYDLKQRDCSKKIIILLANIEQLYALENITNEQKNILNKYWPGAVSFIINQQGYRIPDNNSLRNFLLEKGPFYVTSCNVSGHPAIESIEIAKKEFTQLVNFNDFGPMSQDASAVIDLDNNVLLRASKIINKW</sequence>
<comment type="similarity">
    <text evidence="2">Belongs to the SUA5 family.</text>
</comment>
<evidence type="ECO:0000256" key="3">
    <source>
        <dbReference type="ARBA" id="ARBA00012584"/>
    </source>
</evidence>
<keyword evidence="14" id="KW-1185">Reference proteome</keyword>
<dbReference type="InterPro" id="IPR017945">
    <property type="entry name" value="DHBP_synth_RibB-like_a/b_dom"/>
</dbReference>
<evidence type="ECO:0000256" key="7">
    <source>
        <dbReference type="ARBA" id="ARBA00022695"/>
    </source>
</evidence>
<evidence type="ECO:0000256" key="5">
    <source>
        <dbReference type="ARBA" id="ARBA00022679"/>
    </source>
</evidence>